<keyword evidence="3 8" id="KW-0418">Kinase</keyword>
<dbReference type="InterPro" id="IPR036371">
    <property type="entry name" value="TPK_B1-bd_sf"/>
</dbReference>
<dbReference type="AlphaFoldDB" id="A0A6P1T047"/>
<dbReference type="GO" id="GO:0016301">
    <property type="term" value="F:kinase activity"/>
    <property type="evidence" value="ECO:0007669"/>
    <property type="project" value="UniProtKB-KW"/>
</dbReference>
<dbReference type="EMBL" id="CP046620">
    <property type="protein sequence ID" value="QHQ35003.1"/>
    <property type="molecule type" value="Genomic_DNA"/>
</dbReference>
<evidence type="ECO:0000256" key="3">
    <source>
        <dbReference type="ARBA" id="ARBA00022777"/>
    </source>
</evidence>
<gene>
    <name evidence="8" type="ORF">GO499_07245</name>
</gene>
<evidence type="ECO:0000256" key="1">
    <source>
        <dbReference type="ARBA" id="ARBA00022679"/>
    </source>
</evidence>
<dbReference type="PANTHER" id="PTHR41299:SF1">
    <property type="entry name" value="THIAMINE PYROPHOSPHOKINASE"/>
    <property type="match status" value="1"/>
</dbReference>
<evidence type="ECO:0000256" key="2">
    <source>
        <dbReference type="ARBA" id="ARBA00022741"/>
    </source>
</evidence>
<dbReference type="InterPro" id="IPR006282">
    <property type="entry name" value="Thi_PPkinase"/>
</dbReference>
<dbReference type="InterPro" id="IPR007371">
    <property type="entry name" value="TPK_catalytic"/>
</dbReference>
<evidence type="ECO:0000259" key="6">
    <source>
        <dbReference type="Pfam" id="PF04263"/>
    </source>
</evidence>
<dbReference type="InterPro" id="IPR036759">
    <property type="entry name" value="TPK_catalytic_sf"/>
</dbReference>
<feature type="domain" description="Thiamin pyrophosphokinase catalytic" evidence="6">
    <location>
        <begin position="28"/>
        <end position="126"/>
    </location>
</feature>
<sequence length="226" mass="24309">MPPPVVHSEHAVTLIGGGPVAPESLSLALERAPLLVAADGGAEHAKALGSLPSTIIGDLDSLINHKWWRKSGIAIYKFEEQSSTDFEKCISCIDAPLIVAVGFLEGRFDHALAVMSVLFSHRSQRILVLGREDVIFMCPDVLSLELEVGTRISFFPLVKIRGLMSAGLRWPTDGLTLEPGAQIGTSNEAVSARVRASFDRPGMLVILPVSCLDQAIKALGFNNSER</sequence>
<dbReference type="KEGG" id="amaq:GO499_07245"/>
<dbReference type="Proteomes" id="UP000464495">
    <property type="component" value="Chromosome"/>
</dbReference>
<dbReference type="GO" id="GO:0009229">
    <property type="term" value="P:thiamine diphosphate biosynthetic process"/>
    <property type="evidence" value="ECO:0007669"/>
    <property type="project" value="InterPro"/>
</dbReference>
<proteinExistence type="predicted"/>
<dbReference type="Gene3D" id="3.40.50.10240">
    <property type="entry name" value="Thiamin pyrophosphokinase, catalytic domain"/>
    <property type="match status" value="1"/>
</dbReference>
<feature type="domain" description="Thiamin pyrophosphokinase thiamin-binding" evidence="7">
    <location>
        <begin position="148"/>
        <end position="201"/>
    </location>
</feature>
<evidence type="ECO:0000313" key="9">
    <source>
        <dbReference type="Proteomes" id="UP000464495"/>
    </source>
</evidence>
<dbReference type="GO" id="GO:0030975">
    <property type="term" value="F:thiamine binding"/>
    <property type="evidence" value="ECO:0007669"/>
    <property type="project" value="InterPro"/>
</dbReference>
<protein>
    <recommendedName>
        <fullName evidence="5">Thiamine diphosphokinase</fullName>
        <ecNumber evidence="5">2.7.6.2</ecNumber>
    </recommendedName>
</protein>
<dbReference type="InterPro" id="IPR007373">
    <property type="entry name" value="Thiamin_PyroPKinase_B1-bd"/>
</dbReference>
<evidence type="ECO:0000256" key="5">
    <source>
        <dbReference type="NCBIfam" id="TIGR01378"/>
    </source>
</evidence>
<evidence type="ECO:0000313" key="8">
    <source>
        <dbReference type="EMBL" id="QHQ35003.1"/>
    </source>
</evidence>
<keyword evidence="9" id="KW-1185">Reference proteome</keyword>
<dbReference type="GO" id="GO:0005524">
    <property type="term" value="F:ATP binding"/>
    <property type="evidence" value="ECO:0007669"/>
    <property type="project" value="UniProtKB-KW"/>
</dbReference>
<dbReference type="InterPro" id="IPR053149">
    <property type="entry name" value="TPK"/>
</dbReference>
<keyword evidence="1 8" id="KW-0808">Transferase</keyword>
<dbReference type="RefSeq" id="WP_161861568.1">
    <property type="nucleotide sequence ID" value="NZ_CP046620.1"/>
</dbReference>
<organism evidence="8 9">
    <name type="scientific">Algicella marina</name>
    <dbReference type="NCBI Taxonomy" id="2683284"/>
    <lineage>
        <taxon>Bacteria</taxon>
        <taxon>Pseudomonadati</taxon>
        <taxon>Pseudomonadota</taxon>
        <taxon>Alphaproteobacteria</taxon>
        <taxon>Rhodobacterales</taxon>
        <taxon>Paracoccaceae</taxon>
        <taxon>Algicella</taxon>
    </lineage>
</organism>
<dbReference type="Pfam" id="PF04265">
    <property type="entry name" value="TPK_B1_binding"/>
    <property type="match status" value="1"/>
</dbReference>
<reference evidence="8 9" key="1">
    <citation type="submission" date="2019-12" db="EMBL/GenBank/DDBJ databases">
        <title>Complete genome sequence of Algicella marina strain 9Alg 56(T) isolated from the red alga Tichocarpus crinitus.</title>
        <authorList>
            <person name="Kim S.-G."/>
            <person name="Nedashkovskaya O.I."/>
        </authorList>
    </citation>
    <scope>NUCLEOTIDE SEQUENCE [LARGE SCALE GENOMIC DNA]</scope>
    <source>
        <strain evidence="8 9">9Alg 56</strain>
    </source>
</reference>
<keyword evidence="4" id="KW-0067">ATP-binding</keyword>
<dbReference type="SUPFAM" id="SSF63999">
    <property type="entry name" value="Thiamin pyrophosphokinase, catalytic domain"/>
    <property type="match status" value="1"/>
</dbReference>
<dbReference type="PANTHER" id="PTHR41299">
    <property type="entry name" value="THIAMINE PYROPHOSPHOKINASE"/>
    <property type="match status" value="1"/>
</dbReference>
<name>A0A6P1T047_9RHOB</name>
<accession>A0A6P1T047</accession>
<dbReference type="CDD" id="cd07995">
    <property type="entry name" value="TPK"/>
    <property type="match status" value="1"/>
</dbReference>
<dbReference type="GO" id="GO:0004788">
    <property type="term" value="F:thiamine diphosphokinase activity"/>
    <property type="evidence" value="ECO:0007669"/>
    <property type="project" value="UniProtKB-UniRule"/>
</dbReference>
<dbReference type="Pfam" id="PF04263">
    <property type="entry name" value="TPK_catalytic"/>
    <property type="match status" value="1"/>
</dbReference>
<dbReference type="NCBIfam" id="TIGR01378">
    <property type="entry name" value="thi_PPkinase"/>
    <property type="match status" value="1"/>
</dbReference>
<dbReference type="GO" id="GO:0006772">
    <property type="term" value="P:thiamine metabolic process"/>
    <property type="evidence" value="ECO:0007669"/>
    <property type="project" value="UniProtKB-UniRule"/>
</dbReference>
<dbReference type="SUPFAM" id="SSF63862">
    <property type="entry name" value="Thiamin pyrophosphokinase, substrate-binding domain"/>
    <property type="match status" value="1"/>
</dbReference>
<keyword evidence="2" id="KW-0547">Nucleotide-binding</keyword>
<evidence type="ECO:0000259" key="7">
    <source>
        <dbReference type="Pfam" id="PF04265"/>
    </source>
</evidence>
<evidence type="ECO:0000256" key="4">
    <source>
        <dbReference type="ARBA" id="ARBA00022840"/>
    </source>
</evidence>
<dbReference type="EC" id="2.7.6.2" evidence="5"/>